<dbReference type="InterPro" id="IPR051135">
    <property type="entry name" value="Gal/GlcNAc/GalNAc_ST"/>
</dbReference>
<dbReference type="GO" id="GO:0001517">
    <property type="term" value="F:N-acetylglucosamine 6-O-sulfotransferase activity"/>
    <property type="evidence" value="ECO:0007669"/>
    <property type="project" value="TreeGrafter"/>
</dbReference>
<dbReference type="PANTHER" id="PTHR10704:SF44">
    <property type="entry name" value="LD35051P-RELATED"/>
    <property type="match status" value="1"/>
</dbReference>
<accession>A0A8B8HIC5</accession>
<dbReference type="AlphaFoldDB" id="A0A8B8HIC5"/>
<protein>
    <submittedName>
        <fullName evidence="3">Carbohydrate sulfotransferase 4-like</fullName>
    </submittedName>
</protein>
<organism evidence="2 3">
    <name type="scientific">Vanessa tameamea</name>
    <name type="common">Kamehameha butterfly</name>
    <dbReference type="NCBI Taxonomy" id="334116"/>
    <lineage>
        <taxon>Eukaryota</taxon>
        <taxon>Metazoa</taxon>
        <taxon>Ecdysozoa</taxon>
        <taxon>Arthropoda</taxon>
        <taxon>Hexapoda</taxon>
        <taxon>Insecta</taxon>
        <taxon>Pterygota</taxon>
        <taxon>Neoptera</taxon>
        <taxon>Endopterygota</taxon>
        <taxon>Lepidoptera</taxon>
        <taxon>Glossata</taxon>
        <taxon>Ditrysia</taxon>
        <taxon>Papilionoidea</taxon>
        <taxon>Nymphalidae</taxon>
        <taxon>Nymphalinae</taxon>
        <taxon>Vanessa</taxon>
    </lineage>
</organism>
<dbReference type="InterPro" id="IPR000863">
    <property type="entry name" value="Sulfotransferase_dom"/>
</dbReference>
<dbReference type="PANTHER" id="PTHR10704">
    <property type="entry name" value="CARBOHYDRATE SULFOTRANSFERASE"/>
    <property type="match status" value="1"/>
</dbReference>
<reference evidence="3" key="1">
    <citation type="submission" date="2025-08" db="UniProtKB">
        <authorList>
            <consortium name="RefSeq"/>
        </authorList>
    </citation>
    <scope>IDENTIFICATION</scope>
    <source>
        <tissue evidence="3">Whole body</tissue>
    </source>
</reference>
<dbReference type="GeneID" id="113392393"/>
<proteinExistence type="predicted"/>
<dbReference type="GO" id="GO:0006044">
    <property type="term" value="P:N-acetylglucosamine metabolic process"/>
    <property type="evidence" value="ECO:0007669"/>
    <property type="project" value="TreeGrafter"/>
</dbReference>
<dbReference type="OrthoDB" id="6138663at2759"/>
<dbReference type="Pfam" id="PF00685">
    <property type="entry name" value="Sulfotransfer_1"/>
    <property type="match status" value="1"/>
</dbReference>
<name>A0A8B8HIC5_VANTA</name>
<evidence type="ECO:0000313" key="3">
    <source>
        <dbReference type="RefSeq" id="XP_026484594.2"/>
    </source>
</evidence>
<dbReference type="OMA" id="QSRQHRN"/>
<dbReference type="GO" id="GO:0006790">
    <property type="term" value="P:sulfur compound metabolic process"/>
    <property type="evidence" value="ECO:0007669"/>
    <property type="project" value="TreeGrafter"/>
</dbReference>
<keyword evidence="2" id="KW-1185">Reference proteome</keyword>
<sequence>MLRRVNFYSICIAFGLSVLLILAGSRYTDNTNYRPASESRRNIKNFLKIEDVDENLLQPIPTNPYDGSPDIEKILDKTRLKIKHELWAYNFSISGVQRLEDLVIESGGRPLISLIISTWRSGTTFLGEVLNAVPGNFYHYEPFLNYGIIQIRGTPESDKALKTIKKMFQCNYDDMEDYFDYGKNHWHQFSHNTRLWDHCKYKKELCIDADFTSRVCRLFPFQSMKVVRVRLRLIKQLLQDKELNLKVILLIRDPRGVMQSRQHRNFCQPAPDCWKPELLCADMISDYVAAGRLLQQYPDKFMALRYEELALNPSSTSYDLLKFLRLGVTQSVDEFLHSHTNIEVAGVSSTFRVSRDVPFRWRNVLDFNFVDEIQETCKEAMSLWGYRMAHNATHMTSKDFNPLDQYSLTQ</sequence>
<feature type="domain" description="Sulfotransferase" evidence="1">
    <location>
        <begin position="114"/>
        <end position="385"/>
    </location>
</feature>
<dbReference type="Proteomes" id="UP001652626">
    <property type="component" value="Chromosome 5"/>
</dbReference>
<dbReference type="RefSeq" id="XP_026484594.2">
    <property type="nucleotide sequence ID" value="XM_026628809.2"/>
</dbReference>
<evidence type="ECO:0000313" key="2">
    <source>
        <dbReference type="Proteomes" id="UP001652626"/>
    </source>
</evidence>
<gene>
    <name evidence="3" type="primary">LOC113392393</name>
</gene>
<dbReference type="SUPFAM" id="SSF52540">
    <property type="entry name" value="P-loop containing nucleoside triphosphate hydrolases"/>
    <property type="match status" value="1"/>
</dbReference>
<dbReference type="InterPro" id="IPR027417">
    <property type="entry name" value="P-loop_NTPase"/>
</dbReference>
<evidence type="ECO:0000259" key="1">
    <source>
        <dbReference type="Pfam" id="PF00685"/>
    </source>
</evidence>
<dbReference type="Gene3D" id="3.40.50.300">
    <property type="entry name" value="P-loop containing nucleotide triphosphate hydrolases"/>
    <property type="match status" value="1"/>
</dbReference>